<dbReference type="PANTHER" id="PTHR14614">
    <property type="entry name" value="HEPATOCELLULAR CARCINOMA-ASSOCIATED ANTIGEN"/>
    <property type="match status" value="1"/>
</dbReference>
<feature type="region of interest" description="Disordered" evidence="2">
    <location>
        <begin position="1"/>
        <end position="24"/>
    </location>
</feature>
<dbReference type="InterPro" id="IPR019410">
    <property type="entry name" value="Methyltransf_16"/>
</dbReference>
<keyword evidence="3" id="KW-1133">Transmembrane helix</keyword>
<name>A0ABR1RUE6_9PEZI</name>
<keyword evidence="1" id="KW-0963">Cytoplasm</keyword>
<dbReference type="Gene3D" id="3.40.50.150">
    <property type="entry name" value="Vaccinia Virus protein VP39"/>
    <property type="match status" value="1"/>
</dbReference>
<dbReference type="EMBL" id="JAQQWI010000010">
    <property type="protein sequence ID" value="KAK8018020.1"/>
    <property type="molecule type" value="Genomic_DNA"/>
</dbReference>
<feature type="transmembrane region" description="Helical" evidence="3">
    <location>
        <begin position="224"/>
        <end position="248"/>
    </location>
</feature>
<keyword evidence="1" id="KW-0949">S-adenosyl-L-methionine</keyword>
<keyword evidence="3" id="KW-0812">Transmembrane</keyword>
<dbReference type="SUPFAM" id="SSF53335">
    <property type="entry name" value="S-adenosyl-L-methionine-dependent methyltransferases"/>
    <property type="match status" value="1"/>
</dbReference>
<comment type="caution">
    <text evidence="4">The sequence shown here is derived from an EMBL/GenBank/DDBJ whole genome shotgun (WGS) entry which is preliminary data.</text>
</comment>
<feature type="binding site" evidence="1">
    <location>
        <position position="150"/>
    </location>
    <ligand>
        <name>S-adenosyl-L-methionine</name>
        <dbReference type="ChEBI" id="CHEBI:59789"/>
    </ligand>
</feature>
<feature type="binding site" evidence="1">
    <location>
        <position position="178"/>
    </location>
    <ligand>
        <name>S-adenosyl-L-methionine</name>
        <dbReference type="ChEBI" id="CHEBI:59789"/>
    </ligand>
</feature>
<protein>
    <recommendedName>
        <fullName evidence="1">Protein-lysine N-methyltransferase EFM6</fullName>
        <ecNumber evidence="1">2.1.1.-</ecNumber>
    </recommendedName>
    <alternativeName>
        <fullName evidence="1">Elongation factor methyltransferase 6</fullName>
    </alternativeName>
</protein>
<feature type="binding site" evidence="1">
    <location>
        <begin position="126"/>
        <end position="128"/>
    </location>
    <ligand>
        <name>S-adenosyl-L-methionine</name>
        <dbReference type="ChEBI" id="CHEBI:59789"/>
    </ligand>
</feature>
<dbReference type="EC" id="2.1.1.-" evidence="1"/>
<keyword evidence="1" id="KW-0808">Transferase</keyword>
<sequence>MDTMDTQEPKTSRSPSPDFSPLAIGTDLAPLRELKAAATTNLDFSGLLPSAIQLHEDLKSGNGGQAWPAGMVLAKHMLRYHRDDLKNSRMWETSGAVKLLGSRLHTRLPRQKRRRQEGVNEYLELGAGGGLVGLGVASGCDIDQPVYVTDQVNMVPLMEKNVALNKLGSRVQPAVLNWYTIPAVSKCRQSDRPWCRRGEPLGTDVVNFKPDVILAADCVYFEPAFPLLLATLSDLLALCPSATIYFCFKKRRRADMQFLKKAQKAFRTVELVDQDREVFSRENIFLYSFRSKAQAQECKSAS</sequence>
<dbReference type="InterPro" id="IPR033684">
    <property type="entry name" value="EFM6"/>
</dbReference>
<evidence type="ECO:0000313" key="4">
    <source>
        <dbReference type="EMBL" id="KAK8018020.1"/>
    </source>
</evidence>
<dbReference type="HAMAP" id="MF_03198">
    <property type="entry name" value="Methyltr_EFM6"/>
    <property type="match status" value="1"/>
</dbReference>
<proteinExistence type="inferred from homology"/>
<feature type="binding site" evidence="1">
    <location>
        <position position="67"/>
    </location>
    <ligand>
        <name>S-adenosyl-L-methionine</name>
        <dbReference type="ChEBI" id="CHEBI:59789"/>
    </ligand>
</feature>
<keyword evidence="1" id="KW-0489">Methyltransferase</keyword>
<dbReference type="Pfam" id="PF10294">
    <property type="entry name" value="Methyltransf_16"/>
    <property type="match status" value="2"/>
</dbReference>
<dbReference type="PANTHER" id="PTHR14614:SF152">
    <property type="entry name" value="PROTEIN-LYSINE N-METHYLTRANSFERASE EFM6"/>
    <property type="match status" value="1"/>
</dbReference>
<evidence type="ECO:0000256" key="3">
    <source>
        <dbReference type="SAM" id="Phobius"/>
    </source>
</evidence>
<comment type="similarity">
    <text evidence="1">Belongs to the class I-like SAM-binding methyltransferase superfamily. METTL21 family. EFM6 subfamily.</text>
</comment>
<accession>A0ABR1RUE6</accession>
<keyword evidence="3" id="KW-0472">Membrane</keyword>
<feature type="binding site" evidence="1">
    <location>
        <position position="216"/>
    </location>
    <ligand>
        <name>S-adenosyl-L-methionine</name>
        <dbReference type="ChEBI" id="CHEBI:59789"/>
    </ligand>
</feature>
<comment type="subcellular location">
    <subcellularLocation>
        <location evidence="1">Cytoplasm</location>
    </subcellularLocation>
</comment>
<reference evidence="4 5" key="1">
    <citation type="submission" date="2023-01" db="EMBL/GenBank/DDBJ databases">
        <title>Analysis of 21 Apiospora genomes using comparative genomics revels a genus with tremendous synthesis potential of carbohydrate active enzymes and secondary metabolites.</title>
        <authorList>
            <person name="Sorensen T."/>
        </authorList>
    </citation>
    <scope>NUCLEOTIDE SEQUENCE [LARGE SCALE GENOMIC DNA]</scope>
    <source>
        <strain evidence="4 5">CBS 20057</strain>
    </source>
</reference>
<evidence type="ECO:0000313" key="5">
    <source>
        <dbReference type="Proteomes" id="UP001396898"/>
    </source>
</evidence>
<organism evidence="4 5">
    <name type="scientific">Apiospora marii</name>
    <dbReference type="NCBI Taxonomy" id="335849"/>
    <lineage>
        <taxon>Eukaryota</taxon>
        <taxon>Fungi</taxon>
        <taxon>Dikarya</taxon>
        <taxon>Ascomycota</taxon>
        <taxon>Pezizomycotina</taxon>
        <taxon>Sordariomycetes</taxon>
        <taxon>Xylariomycetidae</taxon>
        <taxon>Amphisphaeriales</taxon>
        <taxon>Apiosporaceae</taxon>
        <taxon>Apiospora</taxon>
    </lineage>
</organism>
<dbReference type="Proteomes" id="UP001396898">
    <property type="component" value="Unassembled WGS sequence"/>
</dbReference>
<evidence type="ECO:0000256" key="1">
    <source>
        <dbReference type="HAMAP-Rule" id="MF_03198"/>
    </source>
</evidence>
<keyword evidence="5" id="KW-1185">Reference proteome</keyword>
<comment type="function">
    <text evidence="1">S-adenosyl-L-methionine-dependent protein-lysine N-methyltransferase that methylates elongation factor 1-alpha.</text>
</comment>
<dbReference type="InterPro" id="IPR029063">
    <property type="entry name" value="SAM-dependent_MTases_sf"/>
</dbReference>
<gene>
    <name evidence="1" type="primary">EFM6</name>
    <name evidence="4" type="ORF">PG991_007210</name>
</gene>
<evidence type="ECO:0000256" key="2">
    <source>
        <dbReference type="SAM" id="MobiDB-lite"/>
    </source>
</evidence>